<dbReference type="AlphaFoldDB" id="A0A9N8VGS0"/>
<keyword evidence="3" id="KW-0175">Coiled coil</keyword>
<dbReference type="GO" id="GO:0003677">
    <property type="term" value="F:DNA binding"/>
    <property type="evidence" value="ECO:0007669"/>
    <property type="project" value="InterPro"/>
</dbReference>
<keyword evidence="6" id="KW-1185">Reference proteome</keyword>
<feature type="coiled-coil region" evidence="3">
    <location>
        <begin position="219"/>
        <end position="296"/>
    </location>
</feature>
<organism evidence="5 6">
    <name type="scientific">Racocetra fulgida</name>
    <dbReference type="NCBI Taxonomy" id="60492"/>
    <lineage>
        <taxon>Eukaryota</taxon>
        <taxon>Fungi</taxon>
        <taxon>Fungi incertae sedis</taxon>
        <taxon>Mucoromycota</taxon>
        <taxon>Glomeromycotina</taxon>
        <taxon>Glomeromycetes</taxon>
        <taxon>Diversisporales</taxon>
        <taxon>Gigasporaceae</taxon>
        <taxon>Racocetra</taxon>
    </lineage>
</organism>
<evidence type="ECO:0000256" key="3">
    <source>
        <dbReference type="SAM" id="Coils"/>
    </source>
</evidence>
<evidence type="ECO:0000256" key="2">
    <source>
        <dbReference type="ARBA" id="ARBA00022679"/>
    </source>
</evidence>
<comment type="caution">
    <text evidence="5">The sequence shown here is derived from an EMBL/GenBank/DDBJ whole genome shotgun (WGS) entry which is preliminary data.</text>
</comment>
<reference evidence="5" key="1">
    <citation type="submission" date="2021-06" db="EMBL/GenBank/DDBJ databases">
        <authorList>
            <person name="Kallberg Y."/>
            <person name="Tangrot J."/>
            <person name="Rosling A."/>
        </authorList>
    </citation>
    <scope>NUCLEOTIDE SEQUENCE</scope>
    <source>
        <strain evidence="5">IN212</strain>
    </source>
</reference>
<keyword evidence="2" id="KW-0808">Transferase</keyword>
<evidence type="ECO:0000313" key="6">
    <source>
        <dbReference type="Proteomes" id="UP000789396"/>
    </source>
</evidence>
<dbReference type="InterPro" id="IPR002941">
    <property type="entry name" value="DNA_methylase_N4/N6"/>
</dbReference>
<evidence type="ECO:0000259" key="4">
    <source>
        <dbReference type="Pfam" id="PF01555"/>
    </source>
</evidence>
<proteinExistence type="predicted"/>
<dbReference type="GO" id="GO:0032259">
    <property type="term" value="P:methylation"/>
    <property type="evidence" value="ECO:0007669"/>
    <property type="project" value="UniProtKB-KW"/>
</dbReference>
<dbReference type="SUPFAM" id="SSF53335">
    <property type="entry name" value="S-adenosyl-L-methionine-dependent methyltransferases"/>
    <property type="match status" value="1"/>
</dbReference>
<dbReference type="Pfam" id="PF01555">
    <property type="entry name" value="N6_N4_Mtase"/>
    <property type="match status" value="1"/>
</dbReference>
<evidence type="ECO:0000256" key="1">
    <source>
        <dbReference type="ARBA" id="ARBA00022603"/>
    </source>
</evidence>
<feature type="coiled-coil region" evidence="3">
    <location>
        <begin position="125"/>
        <end position="170"/>
    </location>
</feature>
<sequence>MEIEMIPNEKKLIGQKMIRGDLAVRDNLQLVNKANQIIKSYQQKIKNEEWKKSKEKELGKFPTGKKIKVDDSFTSADQIRAYDFGDAFNTREAIWGIYDQIGQEVTVINATKNVNAEIAQDIRGIKNLMLEVNDVQNQFREVQNKVNEINDAMERMREGFNNNLRILQSNIERVGAQGASSGEIAVIKSRLATLEDKISSGNYGSGSSAGSSSNAGEIKARLNSLLEELRGNLSSLRNITQIKTAMNQKIDLLKEKENLLKEQRHLENENTRLETIINSQAKKDKNESRMKAIEEKLALITATTNKGDLVIDPCVGSFIVLEVCQELKRDYLGVDLTFQEMGEYLETKN</sequence>
<dbReference type="GO" id="GO:0008170">
    <property type="term" value="F:N-methyltransferase activity"/>
    <property type="evidence" value="ECO:0007669"/>
    <property type="project" value="InterPro"/>
</dbReference>
<dbReference type="Proteomes" id="UP000789396">
    <property type="component" value="Unassembled WGS sequence"/>
</dbReference>
<dbReference type="InterPro" id="IPR029063">
    <property type="entry name" value="SAM-dependent_MTases_sf"/>
</dbReference>
<feature type="domain" description="DNA methylase N-4/N-6" evidence="4">
    <location>
        <begin position="298"/>
        <end position="336"/>
    </location>
</feature>
<accession>A0A9N8VGS0</accession>
<dbReference type="Gene3D" id="3.40.50.150">
    <property type="entry name" value="Vaccinia Virus protein VP39"/>
    <property type="match status" value="1"/>
</dbReference>
<keyword evidence="1" id="KW-0489">Methyltransferase</keyword>
<name>A0A9N8VGS0_9GLOM</name>
<dbReference type="EMBL" id="CAJVPZ010000022">
    <property type="protein sequence ID" value="CAG8449727.1"/>
    <property type="molecule type" value="Genomic_DNA"/>
</dbReference>
<evidence type="ECO:0000313" key="5">
    <source>
        <dbReference type="EMBL" id="CAG8449727.1"/>
    </source>
</evidence>
<feature type="coiled-coil region" evidence="3">
    <location>
        <begin position="31"/>
        <end position="58"/>
    </location>
</feature>
<protein>
    <submittedName>
        <fullName evidence="5">11239_t:CDS:1</fullName>
    </submittedName>
</protein>
<dbReference type="OrthoDB" id="2438975at2759"/>
<gene>
    <name evidence="5" type="ORF">RFULGI_LOCUS165</name>
</gene>